<sequence>MEEISTSEYDELSGPDDELGSDYCDSSSDEEPESFTRNLVEKLLLKGLKGPKVLEILHNHGIKMHERTFTRKRLSVAEIQARLAKETNVDVYCRTVKRYLKELNLKLEINDVLKGKSSASVKYKDRTATLEAELAGLKRSDPSATAVDGAEMWEEMKGQLNKLTQQLSSLRNSSRASSLENEHARAKQAPIHELHEELGQLQSLHQMLKDDFDRLGAENGIADSSLSSPGRAQLFAPLSSPQQLNSQVIDWSAFLSVDRTNTIILARITGSCRIFDQLNPLVIV</sequence>
<proteinExistence type="predicted"/>
<dbReference type="PANTHER" id="PTHR46177:SF1">
    <property type="entry name" value="INTEGRASE CATALYTIC DOMAIN-CONTAINING PROTEIN"/>
    <property type="match status" value="1"/>
</dbReference>
<dbReference type="EMBL" id="CP110436">
    <property type="protein sequence ID" value="WAQ92248.1"/>
    <property type="molecule type" value="Genomic_DNA"/>
</dbReference>
<organism evidence="3 4">
    <name type="scientific">Puccinia triticina</name>
    <dbReference type="NCBI Taxonomy" id="208348"/>
    <lineage>
        <taxon>Eukaryota</taxon>
        <taxon>Fungi</taxon>
        <taxon>Dikarya</taxon>
        <taxon>Basidiomycota</taxon>
        <taxon>Pucciniomycotina</taxon>
        <taxon>Pucciniomycetes</taxon>
        <taxon>Pucciniales</taxon>
        <taxon>Pucciniaceae</taxon>
        <taxon>Puccinia</taxon>
    </lineage>
</organism>
<feature type="compositionally biased region" description="Acidic residues" evidence="2">
    <location>
        <begin position="1"/>
        <end position="20"/>
    </location>
</feature>
<accession>A0ABY7D6M2</accession>
<reference evidence="3" key="1">
    <citation type="submission" date="2022-10" db="EMBL/GenBank/DDBJ databases">
        <title>Puccinia triticina Genome sequencing and assembly.</title>
        <authorList>
            <person name="Li C."/>
        </authorList>
    </citation>
    <scope>NUCLEOTIDE SEQUENCE</scope>
    <source>
        <strain evidence="3">Pt15</strain>
    </source>
</reference>
<evidence type="ECO:0000256" key="1">
    <source>
        <dbReference type="SAM" id="Coils"/>
    </source>
</evidence>
<name>A0ABY7D6M2_9BASI</name>
<keyword evidence="4" id="KW-1185">Reference proteome</keyword>
<feature type="coiled-coil region" evidence="1">
    <location>
        <begin position="153"/>
        <end position="211"/>
    </location>
</feature>
<evidence type="ECO:0000313" key="4">
    <source>
        <dbReference type="Proteomes" id="UP001164743"/>
    </source>
</evidence>
<evidence type="ECO:0000256" key="2">
    <source>
        <dbReference type="SAM" id="MobiDB-lite"/>
    </source>
</evidence>
<dbReference type="GeneID" id="77804711"/>
<evidence type="ECO:0000313" key="3">
    <source>
        <dbReference type="EMBL" id="WAQ92248.1"/>
    </source>
</evidence>
<dbReference type="RefSeq" id="XP_053027803.1">
    <property type="nucleotide sequence ID" value="XM_053163816.1"/>
</dbReference>
<protein>
    <submittedName>
        <fullName evidence="3">Uncharacterized protein</fullName>
    </submittedName>
</protein>
<feature type="region of interest" description="Disordered" evidence="2">
    <location>
        <begin position="1"/>
        <end position="32"/>
    </location>
</feature>
<dbReference type="PANTHER" id="PTHR46177">
    <property type="entry name" value="INTEGRASE CATALYTIC DOMAIN-CONTAINING PROTEIN"/>
    <property type="match status" value="1"/>
</dbReference>
<keyword evidence="1" id="KW-0175">Coiled coil</keyword>
<gene>
    <name evidence="3" type="ORF">PtA15_16A154</name>
</gene>
<dbReference type="Proteomes" id="UP001164743">
    <property type="component" value="Chromosome 16A"/>
</dbReference>